<reference evidence="2" key="1">
    <citation type="submission" date="2021-12" db="EMBL/GenBank/DDBJ databases">
        <authorList>
            <person name="Rodrigo-Torres L."/>
            <person name="Arahal R. D."/>
            <person name="Lucena T."/>
        </authorList>
    </citation>
    <scope>NUCLEOTIDE SEQUENCE</scope>
    <source>
        <strain evidence="2">CECT 8858</strain>
    </source>
</reference>
<feature type="transmembrane region" description="Helical" evidence="1">
    <location>
        <begin position="92"/>
        <end position="111"/>
    </location>
</feature>
<feature type="transmembrane region" description="Helical" evidence="1">
    <location>
        <begin position="256"/>
        <end position="278"/>
    </location>
</feature>
<dbReference type="Proteomes" id="UP000837932">
    <property type="component" value="Unassembled WGS sequence"/>
</dbReference>
<keyword evidence="1" id="KW-1133">Transmembrane helix</keyword>
<feature type="transmembrane region" description="Helical" evidence="1">
    <location>
        <begin position="117"/>
        <end position="135"/>
    </location>
</feature>
<dbReference type="EMBL" id="CAKLPY010000002">
    <property type="protein sequence ID" value="CAH0997202.1"/>
    <property type="molecule type" value="Genomic_DNA"/>
</dbReference>
<feature type="transmembrane region" description="Helical" evidence="1">
    <location>
        <begin position="344"/>
        <end position="364"/>
    </location>
</feature>
<feature type="transmembrane region" description="Helical" evidence="1">
    <location>
        <begin position="208"/>
        <end position="227"/>
    </location>
</feature>
<dbReference type="RefSeq" id="WP_238807806.1">
    <property type="nucleotide sequence ID" value="NZ_CAKLPY010000002.1"/>
</dbReference>
<feature type="transmembrane region" description="Helical" evidence="1">
    <location>
        <begin position="171"/>
        <end position="201"/>
    </location>
</feature>
<feature type="transmembrane region" description="Helical" evidence="1">
    <location>
        <begin position="318"/>
        <end position="338"/>
    </location>
</feature>
<proteinExistence type="predicted"/>
<organism evidence="2 3">
    <name type="scientific">Emticicia aquatica</name>
    <dbReference type="NCBI Taxonomy" id="1681835"/>
    <lineage>
        <taxon>Bacteria</taxon>
        <taxon>Pseudomonadati</taxon>
        <taxon>Bacteroidota</taxon>
        <taxon>Cytophagia</taxon>
        <taxon>Cytophagales</taxon>
        <taxon>Leadbetterellaceae</taxon>
        <taxon>Emticicia</taxon>
    </lineage>
</organism>
<comment type="caution">
    <text evidence="2">The sequence shown here is derived from an EMBL/GenBank/DDBJ whole genome shotgun (WGS) entry which is preliminary data.</text>
</comment>
<protein>
    <submittedName>
        <fullName evidence="2">Uncharacterized protein</fullName>
    </submittedName>
</protein>
<feature type="transmembrane region" description="Helical" evidence="1">
    <location>
        <begin position="12"/>
        <end position="31"/>
    </location>
</feature>
<keyword evidence="1" id="KW-0472">Membrane</keyword>
<feature type="transmembrane region" description="Helical" evidence="1">
    <location>
        <begin position="284"/>
        <end position="306"/>
    </location>
</feature>
<sequence>MQDKKLLSKIVFYILFSIPLLTFLLIFRSYALNIPFEDEYGILRNLYDIGIKSDFKKQFAIFIAPCNEHLIIISKIFFSLYLWLFKSINFKSLMFIGNILFLSIFIFFFRLIKQHKISLWALLPLPFVLLSAYIYENSLWAMCSFENNDVCVFLCWSIFLIFSNNPNKTKFYLGLFLLGCALICNGNGILAFIVVGLGLAYQQRWQELIIVLATLLVLKFLFLSNSYYKTPNSISTTISSFSILVGGFLKTDSLNIIIKLMGFLIILFIAFSSLFYIIKLSKDVFELNIILIALFCLGSLFGVALFRDVTTSNFPDRYRLYPQLLLICVYLLLIKKFSYRSKGLMLFSAIFGLLYFLHSYYVSFPNIIQGHQKRLLSSVNLAHNGSTLNGSFYRLYFDQTINFYRKNKAYTFEKPIFNIKNAEVSTDKISFTSEETKQGFAFYFKNIDSKNIDKAHGYFISLENANHQFYFLPLYHTRNSLKKVLFGEDFLGNDAFGMVANAEIPADTYQVGLVSTIDSSPKYFKTDATISTHKVGYEQ</sequence>
<evidence type="ECO:0000256" key="1">
    <source>
        <dbReference type="SAM" id="Phobius"/>
    </source>
</evidence>
<gene>
    <name evidence="2" type="ORF">EMA8858_03341</name>
</gene>
<keyword evidence="1" id="KW-0812">Transmembrane</keyword>
<feature type="transmembrane region" description="Helical" evidence="1">
    <location>
        <begin position="59"/>
        <end position="85"/>
    </location>
</feature>
<keyword evidence="3" id="KW-1185">Reference proteome</keyword>
<name>A0ABM9AT79_9BACT</name>
<evidence type="ECO:0000313" key="2">
    <source>
        <dbReference type="EMBL" id="CAH0997202.1"/>
    </source>
</evidence>
<accession>A0ABM9AT79</accession>
<evidence type="ECO:0000313" key="3">
    <source>
        <dbReference type="Proteomes" id="UP000837932"/>
    </source>
</evidence>